<evidence type="ECO:0000256" key="4">
    <source>
        <dbReference type="ARBA" id="ARBA00022679"/>
    </source>
</evidence>
<dbReference type="SUPFAM" id="SSF53335">
    <property type="entry name" value="S-adenosyl-L-methionine-dependent methyltransferases"/>
    <property type="match status" value="1"/>
</dbReference>
<name>A0A6C0KGP6_9ZZZZ</name>
<dbReference type="Pfam" id="PF02086">
    <property type="entry name" value="MethyltransfD12"/>
    <property type="match status" value="1"/>
</dbReference>
<dbReference type="InterPro" id="IPR029063">
    <property type="entry name" value="SAM-dependent_MTases_sf"/>
</dbReference>
<keyword evidence="5" id="KW-0949">S-adenosyl-L-methionine</keyword>
<accession>A0A6C0KGP6</accession>
<dbReference type="GO" id="GO:0032259">
    <property type="term" value="P:methylation"/>
    <property type="evidence" value="ECO:0007669"/>
    <property type="project" value="UniProtKB-KW"/>
</dbReference>
<dbReference type="GO" id="GO:0009007">
    <property type="term" value="F:site-specific DNA-methyltransferase (adenine-specific) activity"/>
    <property type="evidence" value="ECO:0007669"/>
    <property type="project" value="UniProtKB-EC"/>
</dbReference>
<evidence type="ECO:0000256" key="1">
    <source>
        <dbReference type="ARBA" id="ARBA00006594"/>
    </source>
</evidence>
<dbReference type="GO" id="GO:0009307">
    <property type="term" value="P:DNA restriction-modification system"/>
    <property type="evidence" value="ECO:0007669"/>
    <property type="project" value="InterPro"/>
</dbReference>
<dbReference type="EMBL" id="MN740880">
    <property type="protein sequence ID" value="QHU16371.1"/>
    <property type="molecule type" value="Genomic_DNA"/>
</dbReference>
<comment type="catalytic activity">
    <reaction evidence="6">
        <text>a 2'-deoxyadenosine in DNA + S-adenosyl-L-methionine = an N(6)-methyl-2'-deoxyadenosine in DNA + S-adenosyl-L-homocysteine + H(+)</text>
        <dbReference type="Rhea" id="RHEA:15197"/>
        <dbReference type="Rhea" id="RHEA-COMP:12418"/>
        <dbReference type="Rhea" id="RHEA-COMP:12419"/>
        <dbReference type="ChEBI" id="CHEBI:15378"/>
        <dbReference type="ChEBI" id="CHEBI:57856"/>
        <dbReference type="ChEBI" id="CHEBI:59789"/>
        <dbReference type="ChEBI" id="CHEBI:90615"/>
        <dbReference type="ChEBI" id="CHEBI:90616"/>
        <dbReference type="EC" id="2.1.1.72"/>
    </reaction>
</comment>
<evidence type="ECO:0000256" key="5">
    <source>
        <dbReference type="ARBA" id="ARBA00022691"/>
    </source>
</evidence>
<dbReference type="PRINTS" id="PR00505">
    <property type="entry name" value="D12N6MTFRASE"/>
</dbReference>
<evidence type="ECO:0000313" key="7">
    <source>
        <dbReference type="EMBL" id="QHU16371.1"/>
    </source>
</evidence>
<keyword evidence="3" id="KW-0489">Methyltransferase</keyword>
<dbReference type="InterPro" id="IPR002052">
    <property type="entry name" value="DNA_methylase_N6_adenine_CS"/>
</dbReference>
<keyword evidence="4" id="KW-0808">Transferase</keyword>
<dbReference type="PROSITE" id="PS00092">
    <property type="entry name" value="N6_MTASE"/>
    <property type="match status" value="1"/>
</dbReference>
<reference evidence="7" key="1">
    <citation type="journal article" date="2020" name="Nature">
        <title>Giant virus diversity and host interactions through global metagenomics.</title>
        <authorList>
            <person name="Schulz F."/>
            <person name="Roux S."/>
            <person name="Paez-Espino D."/>
            <person name="Jungbluth S."/>
            <person name="Walsh D.A."/>
            <person name="Denef V.J."/>
            <person name="McMahon K.D."/>
            <person name="Konstantinidis K.T."/>
            <person name="Eloe-Fadrosh E.A."/>
            <person name="Kyrpides N.C."/>
            <person name="Woyke T."/>
        </authorList>
    </citation>
    <scope>NUCLEOTIDE SEQUENCE</scope>
    <source>
        <strain evidence="7">GVMAG-S-3300011013-78</strain>
    </source>
</reference>
<dbReference type="InterPro" id="IPR023095">
    <property type="entry name" value="Ade_MeTrfase_dom_2"/>
</dbReference>
<dbReference type="InterPro" id="IPR012327">
    <property type="entry name" value="MeTrfase_D12"/>
</dbReference>
<organism evidence="7">
    <name type="scientific">viral metagenome</name>
    <dbReference type="NCBI Taxonomy" id="1070528"/>
    <lineage>
        <taxon>unclassified sequences</taxon>
        <taxon>metagenomes</taxon>
        <taxon>organismal metagenomes</taxon>
    </lineage>
</organism>
<dbReference type="Gene3D" id="3.40.50.150">
    <property type="entry name" value="Vaccinia Virus protein VP39"/>
    <property type="match status" value="1"/>
</dbReference>
<dbReference type="AlphaFoldDB" id="A0A6C0KGP6"/>
<evidence type="ECO:0000256" key="2">
    <source>
        <dbReference type="ARBA" id="ARBA00011900"/>
    </source>
</evidence>
<dbReference type="Gene3D" id="1.10.1020.10">
    <property type="entry name" value="Adenine-specific Methyltransferase, Domain 2"/>
    <property type="match status" value="1"/>
</dbReference>
<sequence>MYLKDQIITYMGNKRKFIPLIEKILDDVKLELGKDRLILGDGFSGSGIVSRLMKNHASKLFVNDIAGYSYTLNQCYLSNNVNINQLEKVIEKANAYVAKSPVVPLWIQKYWAPLSDTDIKETERVYYTQENAYRIDAYRYYIDNMVSEEYKYYLLGRLIVEASIHTNTSGHFAAYYKKGTKGHYGGKNEIDINRITKSIILTLPLFSENQCDMQISQTDTNEWVKNLPQLDLIYLDPPYNKHPYCTYYFLLDVINNWDMSVEIPDTTRGQEKKWKTSDYNSYTRAKIAFRDLIKNIDAKFILLSYNNGGLIDLDEITQILSKKGKVMKIPVEHKTYNKLKGIANYKRVEDKEDIKEFLWLVDCR</sequence>
<protein>
    <recommendedName>
        <fullName evidence="2">site-specific DNA-methyltransferase (adenine-specific)</fullName>
        <ecNumber evidence="2">2.1.1.72</ecNumber>
    </recommendedName>
</protein>
<proteinExistence type="inferred from homology"/>
<dbReference type="EC" id="2.1.1.72" evidence="2"/>
<dbReference type="GO" id="GO:0003676">
    <property type="term" value="F:nucleic acid binding"/>
    <property type="evidence" value="ECO:0007669"/>
    <property type="project" value="InterPro"/>
</dbReference>
<evidence type="ECO:0000256" key="3">
    <source>
        <dbReference type="ARBA" id="ARBA00022603"/>
    </source>
</evidence>
<evidence type="ECO:0000256" key="6">
    <source>
        <dbReference type="ARBA" id="ARBA00047942"/>
    </source>
</evidence>
<comment type="similarity">
    <text evidence="1">Belongs to the N(4)/N(6)-methyltransferase family.</text>
</comment>